<dbReference type="EMBL" id="CAJHCQ010000001">
    <property type="protein sequence ID" value="CAD6513844.1"/>
    <property type="molecule type" value="Genomic_DNA"/>
</dbReference>
<protein>
    <recommendedName>
        <fullName evidence="3">Restriction endonuclease</fullName>
    </recommendedName>
</protein>
<evidence type="ECO:0008006" key="3">
    <source>
        <dbReference type="Google" id="ProtNLM"/>
    </source>
</evidence>
<dbReference type="Proteomes" id="UP000656319">
    <property type="component" value="Unassembled WGS sequence"/>
</dbReference>
<evidence type="ECO:0000313" key="1">
    <source>
        <dbReference type="EMBL" id="CAD6513844.1"/>
    </source>
</evidence>
<keyword evidence="2" id="KW-1185">Reference proteome</keyword>
<dbReference type="RefSeq" id="WP_201694564.1">
    <property type="nucleotide sequence ID" value="NZ_CAJHCQ010000001.1"/>
</dbReference>
<reference evidence="1 2" key="1">
    <citation type="submission" date="2020-10" db="EMBL/GenBank/DDBJ databases">
        <authorList>
            <person name="Peeters C."/>
        </authorList>
    </citation>
    <scope>NUCLEOTIDE SEQUENCE [LARGE SCALE GENOMIC DNA]</scope>
    <source>
        <strain evidence="1 2">LMG 27952</strain>
    </source>
</reference>
<sequence length="318" mass="36225">MKWFVNDLSLQRQFGSDHEFLGVLQDLLRLRHKSAAVAEGLHCSKSLREAPVTAHSNFREAVQKSADQNLRRAVLEWVASKGPFWEDSRAANADDYFEVQTIDATDTGAGEAARQILIGAAASTYSFQGAAYDYSPLRITHGLSEAPLGQLDVTNVWTVDQLLADAHRLEAAPQNWEQVIERAKRRFDRLAFSSNISEILRGEPFIPYVVERLFELLRVLQEFVESRNADGTYSTETQRLINEHFSGEKAWFSGESDGNENDFRSKLTFRDSDDGEDHFCPWHGKIKTPQFRVHFPWPMESAQKTLKIFYIGPKITKK</sequence>
<name>A0ABM8NBJ2_9BURK</name>
<comment type="caution">
    <text evidence="1">The sequence shown here is derived from an EMBL/GenBank/DDBJ whole genome shotgun (WGS) entry which is preliminary data.</text>
</comment>
<organism evidence="1 2">
    <name type="scientific">Paraburkholderia hiiakae</name>
    <dbReference type="NCBI Taxonomy" id="1081782"/>
    <lineage>
        <taxon>Bacteria</taxon>
        <taxon>Pseudomonadati</taxon>
        <taxon>Pseudomonadota</taxon>
        <taxon>Betaproteobacteria</taxon>
        <taxon>Burkholderiales</taxon>
        <taxon>Burkholderiaceae</taxon>
        <taxon>Paraburkholderia</taxon>
    </lineage>
</organism>
<accession>A0ABM8NBJ2</accession>
<gene>
    <name evidence="1" type="ORF">LMG27952_00793</name>
</gene>
<evidence type="ECO:0000313" key="2">
    <source>
        <dbReference type="Proteomes" id="UP000656319"/>
    </source>
</evidence>
<proteinExistence type="predicted"/>